<feature type="transmembrane region" description="Helical" evidence="6">
    <location>
        <begin position="243"/>
        <end position="261"/>
    </location>
</feature>
<feature type="transmembrane region" description="Helical" evidence="6">
    <location>
        <begin position="439"/>
        <end position="456"/>
    </location>
</feature>
<dbReference type="PANTHER" id="PTHR43791:SF81">
    <property type="entry name" value="TRANSPORTER, PUTATIVE (AFU_ORTHOLOGUE AFUA_7G01190)-RELATED"/>
    <property type="match status" value="1"/>
</dbReference>
<dbReference type="GO" id="GO:0016020">
    <property type="term" value="C:membrane"/>
    <property type="evidence" value="ECO:0007669"/>
    <property type="project" value="UniProtKB-SubCell"/>
</dbReference>
<evidence type="ECO:0000313" key="7">
    <source>
        <dbReference type="EMBL" id="KAG9191151.1"/>
    </source>
</evidence>
<feature type="transmembrane region" description="Helical" evidence="6">
    <location>
        <begin position="378"/>
        <end position="397"/>
    </location>
</feature>
<gene>
    <name evidence="7" type="ORF">G6011_09239</name>
</gene>
<feature type="transmembrane region" description="Helical" evidence="6">
    <location>
        <begin position="122"/>
        <end position="143"/>
    </location>
</feature>
<evidence type="ECO:0000256" key="6">
    <source>
        <dbReference type="SAM" id="Phobius"/>
    </source>
</evidence>
<feature type="transmembrane region" description="Helical" evidence="6">
    <location>
        <begin position="181"/>
        <end position="203"/>
    </location>
</feature>
<reference evidence="7" key="1">
    <citation type="submission" date="2021-07" db="EMBL/GenBank/DDBJ databases">
        <title>Genome Resource of American Ginseng Black Spot Pathogen Alternaria panax.</title>
        <authorList>
            <person name="Qiu C."/>
            <person name="Wang W."/>
            <person name="Liu Z."/>
        </authorList>
    </citation>
    <scope>NUCLEOTIDE SEQUENCE</scope>
    <source>
        <strain evidence="7">BNCC115425</strain>
    </source>
</reference>
<dbReference type="Pfam" id="PF07690">
    <property type="entry name" value="MFS_1"/>
    <property type="match status" value="1"/>
</dbReference>
<dbReference type="SUPFAM" id="SSF103473">
    <property type="entry name" value="MFS general substrate transporter"/>
    <property type="match status" value="1"/>
</dbReference>
<dbReference type="AlphaFoldDB" id="A0AAD4NMA9"/>
<keyword evidence="4 6" id="KW-1133">Transmembrane helix</keyword>
<name>A0AAD4NMA9_9PLEO</name>
<dbReference type="InterPro" id="IPR011701">
    <property type="entry name" value="MFS"/>
</dbReference>
<feature type="transmembrane region" description="Helical" evidence="6">
    <location>
        <begin position="215"/>
        <end position="237"/>
    </location>
</feature>
<evidence type="ECO:0000256" key="3">
    <source>
        <dbReference type="ARBA" id="ARBA00022692"/>
    </source>
</evidence>
<keyword evidence="5 6" id="KW-0472">Membrane</keyword>
<evidence type="ECO:0008006" key="9">
    <source>
        <dbReference type="Google" id="ProtNLM"/>
    </source>
</evidence>
<proteinExistence type="predicted"/>
<dbReference type="Gene3D" id="1.20.1250.20">
    <property type="entry name" value="MFS general substrate transporter like domains"/>
    <property type="match status" value="2"/>
</dbReference>
<accession>A0AAD4NMA9</accession>
<feature type="transmembrane region" description="Helical" evidence="6">
    <location>
        <begin position="155"/>
        <end position="175"/>
    </location>
</feature>
<evidence type="ECO:0000256" key="1">
    <source>
        <dbReference type="ARBA" id="ARBA00004141"/>
    </source>
</evidence>
<keyword evidence="8" id="KW-1185">Reference proteome</keyword>
<organism evidence="7 8">
    <name type="scientific">Alternaria panax</name>
    <dbReference type="NCBI Taxonomy" id="48097"/>
    <lineage>
        <taxon>Eukaryota</taxon>
        <taxon>Fungi</taxon>
        <taxon>Dikarya</taxon>
        <taxon>Ascomycota</taxon>
        <taxon>Pezizomycotina</taxon>
        <taxon>Dothideomycetes</taxon>
        <taxon>Pleosporomycetidae</taxon>
        <taxon>Pleosporales</taxon>
        <taxon>Pleosporineae</taxon>
        <taxon>Pleosporaceae</taxon>
        <taxon>Alternaria</taxon>
        <taxon>Alternaria sect. Panax</taxon>
    </lineage>
</organism>
<evidence type="ECO:0000256" key="5">
    <source>
        <dbReference type="ARBA" id="ARBA00023136"/>
    </source>
</evidence>
<dbReference type="Proteomes" id="UP001199106">
    <property type="component" value="Unassembled WGS sequence"/>
</dbReference>
<sequence length="555" mass="61436">MQPEPKALQADDKAADMSKDVEVQLSNVDGNSLKKQESAIEGEVEDLDEATLYLRQHNITPEYIAELLEDQNANKKVSRKVDLLLLPLLCGTYFLQYIDKQAISYSAVFDLFETTGITGDQYSWLASIFYFAYLFAEWPSAYLAQHFPTGRVVSIYCFCWGSVMLLTAATHNFAGFAAMRFLLGVFESVVTPAFMMMVGMWYVGKQQPARAGMFYCFNGIGSAVGGILFYGCGYAKGFVVWKTIYIICGGMTVLWSILLFFRLPSNIMTAKSFTTEEKALLIARAASNRTGVYNRKIKLPQVLEALTDPQIWILFFFVLCNEMINGGNANFGKLIIKDVAGGDPLKTTLYGIPQGFAQVFWVFTGPFLASRLPNARTYIMALYLCPTIIGTCLIWQLPRSNTAGCLAGYYLTGSFVGSLVIALQLPASNVGGYTKRTTSTAFVFLGYCVGNIIGKLDRIVVPISRPPSLTPSTLGPQAFLAEEAPKYETGVKMFLGCAVSQVVLALCLRTLLARRNAQRDREEAESLHTQDADLNDAAAIEDTTDFHNRKFRYAI</sequence>
<evidence type="ECO:0000313" key="8">
    <source>
        <dbReference type="Proteomes" id="UP001199106"/>
    </source>
</evidence>
<evidence type="ECO:0000256" key="2">
    <source>
        <dbReference type="ARBA" id="ARBA00022448"/>
    </source>
</evidence>
<protein>
    <recommendedName>
        <fullName evidence="9">Allantoate permease</fullName>
    </recommendedName>
</protein>
<dbReference type="InterPro" id="IPR036259">
    <property type="entry name" value="MFS_trans_sf"/>
</dbReference>
<comment type="caution">
    <text evidence="7">The sequence shown here is derived from an EMBL/GenBank/DDBJ whole genome shotgun (WGS) entry which is preliminary data.</text>
</comment>
<dbReference type="GO" id="GO:0022857">
    <property type="term" value="F:transmembrane transporter activity"/>
    <property type="evidence" value="ECO:0007669"/>
    <property type="project" value="InterPro"/>
</dbReference>
<keyword evidence="2" id="KW-0813">Transport</keyword>
<feature type="transmembrane region" description="Helical" evidence="6">
    <location>
        <begin position="409"/>
        <end position="427"/>
    </location>
</feature>
<feature type="transmembrane region" description="Helical" evidence="6">
    <location>
        <begin position="81"/>
        <end position="98"/>
    </location>
</feature>
<comment type="subcellular location">
    <subcellularLocation>
        <location evidence="1">Membrane</location>
        <topology evidence="1">Multi-pass membrane protein</topology>
    </subcellularLocation>
</comment>
<dbReference type="PANTHER" id="PTHR43791">
    <property type="entry name" value="PERMEASE-RELATED"/>
    <property type="match status" value="1"/>
</dbReference>
<evidence type="ECO:0000256" key="4">
    <source>
        <dbReference type="ARBA" id="ARBA00022989"/>
    </source>
</evidence>
<dbReference type="EMBL" id="JAANER010000004">
    <property type="protein sequence ID" value="KAG9191151.1"/>
    <property type="molecule type" value="Genomic_DNA"/>
</dbReference>
<keyword evidence="3 6" id="KW-0812">Transmembrane</keyword>